<sequence>MSRLSDVKRNARKAMHKGMSVDAIYTPHLGAPLADMLPFRLHNRRRLEGGMGPNGFTELIVSEDKAVFDQDTLNAMGIRLQAGDTLQVADTGEVYRLVDRDLTDGPVNVYWRLHRI</sequence>
<keyword evidence="2" id="KW-1185">Reference proteome</keyword>
<dbReference type="Proteomes" id="UP000593732">
    <property type="component" value="Segment"/>
</dbReference>
<dbReference type="GeneID" id="62680959"/>
<reference evidence="1 2" key="1">
    <citation type="submission" date="2020-09" db="EMBL/GenBank/DDBJ databases">
        <authorList>
            <person name="Qin H."/>
            <person name="Tong Y."/>
            <person name="Fan H."/>
            <person name="Song L."/>
            <person name="An X."/>
            <person name="Hu Y."/>
        </authorList>
    </citation>
    <scope>NUCLEOTIDE SEQUENCE [LARGE SCALE GENOMIC DNA]</scope>
</reference>
<dbReference type="RefSeq" id="YP_009998373.1">
    <property type="nucleotide sequence ID" value="NC_052986.1"/>
</dbReference>
<organism evidence="1 2">
    <name type="scientific">Aeromonas phage BUCT551</name>
    <dbReference type="NCBI Taxonomy" id="2776735"/>
    <lineage>
        <taxon>Viruses</taxon>
        <taxon>Duplodnaviria</taxon>
        <taxon>Heunggongvirae</taxon>
        <taxon>Uroviricota</taxon>
        <taxon>Caudoviricetes</taxon>
        <taxon>Casjensviridae</taxon>
        <taxon>Sharonstreetvirus</taxon>
        <taxon>Sharonstreetvirus BUCT551</taxon>
    </lineage>
</organism>
<evidence type="ECO:0000313" key="1">
    <source>
        <dbReference type="EMBL" id="QOI69673.1"/>
    </source>
</evidence>
<name>A0A7L8ZKK6_9CAUD</name>
<evidence type="ECO:0000313" key="2">
    <source>
        <dbReference type="Proteomes" id="UP000593732"/>
    </source>
</evidence>
<protein>
    <recommendedName>
        <fullName evidence="3">Head-tail joining protein</fullName>
    </recommendedName>
</protein>
<evidence type="ECO:0008006" key="3">
    <source>
        <dbReference type="Google" id="ProtNLM"/>
    </source>
</evidence>
<dbReference type="EMBL" id="MT952005">
    <property type="protein sequence ID" value="QOI69673.1"/>
    <property type="molecule type" value="Genomic_DNA"/>
</dbReference>
<proteinExistence type="predicted"/>
<dbReference type="KEGG" id="vg:62680959"/>
<accession>A0A7L8ZKK6</accession>